<evidence type="ECO:0000313" key="12">
    <source>
        <dbReference type="EMBL" id="CAA9545395.1"/>
    </source>
</evidence>
<evidence type="ECO:0000256" key="1">
    <source>
        <dbReference type="ARBA" id="ARBA00001936"/>
    </source>
</evidence>
<keyword evidence="6" id="KW-0479">Metal-binding</keyword>
<dbReference type="CDD" id="cd09989">
    <property type="entry name" value="Arginase"/>
    <property type="match status" value="1"/>
</dbReference>
<dbReference type="InterPro" id="IPR023696">
    <property type="entry name" value="Ureohydrolase_dom_sf"/>
</dbReference>
<evidence type="ECO:0000256" key="10">
    <source>
        <dbReference type="PROSITE-ProRule" id="PRU00742"/>
    </source>
</evidence>
<comment type="similarity">
    <text evidence="10 11">Belongs to the arginase family.</text>
</comment>
<accession>A0A6J4UAL4</accession>
<organism evidence="12">
    <name type="scientific">uncultured Thermomicrobiales bacterium</name>
    <dbReference type="NCBI Taxonomy" id="1645740"/>
    <lineage>
        <taxon>Bacteria</taxon>
        <taxon>Pseudomonadati</taxon>
        <taxon>Thermomicrobiota</taxon>
        <taxon>Thermomicrobia</taxon>
        <taxon>Thermomicrobiales</taxon>
        <taxon>environmental samples</taxon>
    </lineage>
</organism>
<keyword evidence="7 11" id="KW-0378">Hydrolase</keyword>
<dbReference type="Gene3D" id="3.40.800.10">
    <property type="entry name" value="Ureohydrolase domain"/>
    <property type="match status" value="1"/>
</dbReference>
<dbReference type="AlphaFoldDB" id="A0A6J4UAL4"/>
<comment type="cofactor">
    <cofactor evidence="1">
        <name>Mn(2+)</name>
        <dbReference type="ChEBI" id="CHEBI:29035"/>
    </cofactor>
</comment>
<evidence type="ECO:0000256" key="4">
    <source>
        <dbReference type="ARBA" id="ARBA00018123"/>
    </source>
</evidence>
<sequence>MLLETHDLGPARLNPLAGIARDPSQSGLAGSGPIRPLAMPLWLGAERPGVELGAAALDQGLRERWRARRIPALLDRLEATIAIPVPDPADAFDRLHRRTLEFVPEVAAGCAALAESVAAAVSNGELALTLGGDHALTIGSLAGAARAAANAGDRVGVLWFDTHGDLNTPATSPSGHLHGMAIAAALGLDAPALGALGRFGPSVRPEDVCLLGGRDLDPAERDRIADLGIWTLTMEEWTDAGIVSGVGAALDHLAARRVAHVHVSFDLDVLDPTALPGTGTAVPGGLTVREASQVLRRLRAWPGPIRSVDWVELNPLLDPSGRSTETAVALLGTLLGETAR</sequence>
<dbReference type="GO" id="GO:0000050">
    <property type="term" value="P:urea cycle"/>
    <property type="evidence" value="ECO:0007669"/>
    <property type="project" value="UniProtKB-UniPathway"/>
</dbReference>
<evidence type="ECO:0000256" key="11">
    <source>
        <dbReference type="RuleBase" id="RU003684"/>
    </source>
</evidence>
<evidence type="ECO:0000256" key="8">
    <source>
        <dbReference type="ARBA" id="ARBA00023211"/>
    </source>
</evidence>
<dbReference type="GO" id="GO:0006525">
    <property type="term" value="P:arginine metabolic process"/>
    <property type="evidence" value="ECO:0007669"/>
    <property type="project" value="UniProtKB-KW"/>
</dbReference>
<proteinExistence type="inferred from homology"/>
<evidence type="ECO:0000256" key="3">
    <source>
        <dbReference type="ARBA" id="ARBA00012168"/>
    </source>
</evidence>
<name>A0A6J4UAL4_9BACT</name>
<dbReference type="InterPro" id="IPR006035">
    <property type="entry name" value="Ureohydrolase"/>
</dbReference>
<evidence type="ECO:0000256" key="6">
    <source>
        <dbReference type="ARBA" id="ARBA00022723"/>
    </source>
</evidence>
<dbReference type="SUPFAM" id="SSF52768">
    <property type="entry name" value="Arginase/deacetylase"/>
    <property type="match status" value="1"/>
</dbReference>
<dbReference type="InterPro" id="IPR014033">
    <property type="entry name" value="Arginase"/>
</dbReference>
<comment type="pathway">
    <text evidence="2">Nitrogen metabolism; urea cycle; L-ornithine and urea from L-arginine: step 1/1.</text>
</comment>
<evidence type="ECO:0000256" key="2">
    <source>
        <dbReference type="ARBA" id="ARBA00005098"/>
    </source>
</evidence>
<dbReference type="UniPathway" id="UPA00158">
    <property type="reaction ID" value="UER00270"/>
</dbReference>
<comment type="catalytic activity">
    <reaction evidence="9">
        <text>L-arginine + H2O = urea + L-ornithine</text>
        <dbReference type="Rhea" id="RHEA:20569"/>
        <dbReference type="ChEBI" id="CHEBI:15377"/>
        <dbReference type="ChEBI" id="CHEBI:16199"/>
        <dbReference type="ChEBI" id="CHEBI:32682"/>
        <dbReference type="ChEBI" id="CHEBI:46911"/>
        <dbReference type="EC" id="3.5.3.1"/>
    </reaction>
</comment>
<dbReference type="PRINTS" id="PR00116">
    <property type="entry name" value="ARGINASE"/>
</dbReference>
<protein>
    <recommendedName>
        <fullName evidence="4">Arginase</fullName>
        <ecNumber evidence="3">3.5.3.1</ecNumber>
    </recommendedName>
</protein>
<dbReference type="InterPro" id="IPR020855">
    <property type="entry name" value="Ureohydrolase_Mn_BS"/>
</dbReference>
<evidence type="ECO:0000256" key="5">
    <source>
        <dbReference type="ARBA" id="ARBA00022503"/>
    </source>
</evidence>
<dbReference type="GO" id="GO:0005737">
    <property type="term" value="C:cytoplasm"/>
    <property type="evidence" value="ECO:0007669"/>
    <property type="project" value="TreeGrafter"/>
</dbReference>
<dbReference type="GO" id="GO:0004053">
    <property type="term" value="F:arginase activity"/>
    <property type="evidence" value="ECO:0007669"/>
    <property type="project" value="UniProtKB-EC"/>
</dbReference>
<dbReference type="GO" id="GO:0030145">
    <property type="term" value="F:manganese ion binding"/>
    <property type="evidence" value="ECO:0007669"/>
    <property type="project" value="TreeGrafter"/>
</dbReference>
<evidence type="ECO:0000256" key="9">
    <source>
        <dbReference type="ARBA" id="ARBA00047391"/>
    </source>
</evidence>
<dbReference type="PROSITE" id="PS51409">
    <property type="entry name" value="ARGINASE_2"/>
    <property type="match status" value="1"/>
</dbReference>
<evidence type="ECO:0000256" key="7">
    <source>
        <dbReference type="ARBA" id="ARBA00022801"/>
    </source>
</evidence>
<dbReference type="PANTHER" id="PTHR43782">
    <property type="entry name" value="ARGINASE"/>
    <property type="match status" value="1"/>
</dbReference>
<dbReference type="Pfam" id="PF00491">
    <property type="entry name" value="Arginase"/>
    <property type="match status" value="1"/>
</dbReference>
<keyword evidence="5" id="KW-0056">Arginine metabolism</keyword>
<dbReference type="PANTHER" id="PTHR43782:SF3">
    <property type="entry name" value="ARGINASE"/>
    <property type="match status" value="1"/>
</dbReference>
<keyword evidence="8" id="KW-0464">Manganese</keyword>
<gene>
    <name evidence="12" type="ORF">AVDCRST_MAG73-2363</name>
</gene>
<dbReference type="EMBL" id="CADCWE010000152">
    <property type="protein sequence ID" value="CAA9545395.1"/>
    <property type="molecule type" value="Genomic_DNA"/>
</dbReference>
<reference evidence="12" key="1">
    <citation type="submission" date="2020-02" db="EMBL/GenBank/DDBJ databases">
        <authorList>
            <person name="Meier V. D."/>
        </authorList>
    </citation>
    <scope>NUCLEOTIDE SEQUENCE</scope>
    <source>
        <strain evidence="12">AVDCRST_MAG73</strain>
    </source>
</reference>
<dbReference type="PROSITE" id="PS01053">
    <property type="entry name" value="ARGINASE_1"/>
    <property type="match status" value="1"/>
</dbReference>
<dbReference type="EC" id="3.5.3.1" evidence="3"/>